<dbReference type="InterPro" id="IPR043130">
    <property type="entry name" value="CDP-OH_PTrfase_TM_dom"/>
</dbReference>
<dbReference type="PROSITE" id="PS00379">
    <property type="entry name" value="CDP_ALCOHOL_P_TRANSF"/>
    <property type="match status" value="1"/>
</dbReference>
<dbReference type="Pfam" id="PF01066">
    <property type="entry name" value="CDP-OH_P_transf"/>
    <property type="match status" value="1"/>
</dbReference>
<evidence type="ECO:0000256" key="5">
    <source>
        <dbReference type="RuleBase" id="RU003750"/>
    </source>
</evidence>
<evidence type="ECO:0000256" key="2">
    <source>
        <dbReference type="ARBA" id="ARBA00010441"/>
    </source>
</evidence>
<evidence type="ECO:0000313" key="10">
    <source>
        <dbReference type="Proteomes" id="UP000078555"/>
    </source>
</evidence>
<comment type="subcellular location">
    <subcellularLocation>
        <location evidence="1">Membrane</location>
    </subcellularLocation>
</comment>
<dbReference type="GO" id="GO:0016780">
    <property type="term" value="F:phosphotransferase activity, for other substituted phosphate groups"/>
    <property type="evidence" value="ECO:0007669"/>
    <property type="project" value="InterPro"/>
</dbReference>
<dbReference type="InterPro" id="IPR014472">
    <property type="entry name" value="CHOPT"/>
</dbReference>
<feature type="transmembrane region" description="Helical" evidence="6">
    <location>
        <begin position="258"/>
        <end position="277"/>
    </location>
</feature>
<keyword evidence="10" id="KW-1185">Reference proteome</keyword>
<dbReference type="InterPro" id="IPR000462">
    <property type="entry name" value="CDP-OH_P_trans"/>
</dbReference>
<dbReference type="Gene3D" id="1.20.120.1760">
    <property type="match status" value="1"/>
</dbReference>
<dbReference type="AlphaFoldDB" id="A0A1A8Z3J2"/>
<accession>A0A1A8Z3J2</accession>
<dbReference type="InterPro" id="IPR048254">
    <property type="entry name" value="CDP_ALCOHOL_P_TRANSF_CS"/>
</dbReference>
<keyword evidence="6" id="KW-0812">Transmembrane</keyword>
<proteinExistence type="inferred from homology"/>
<dbReference type="PIRSF" id="PIRSF015665">
    <property type="entry name" value="CHOPT"/>
    <property type="match status" value="1"/>
</dbReference>
<feature type="transmembrane region" description="Helical" evidence="6">
    <location>
        <begin position="328"/>
        <end position="351"/>
    </location>
</feature>
<feature type="transmembrane region" description="Helical" evidence="6">
    <location>
        <begin position="77"/>
        <end position="94"/>
    </location>
</feature>
<feature type="transmembrane region" description="Helical" evidence="6">
    <location>
        <begin position="141"/>
        <end position="168"/>
    </location>
</feature>
<dbReference type="GO" id="GO:0008654">
    <property type="term" value="P:phospholipid biosynthetic process"/>
    <property type="evidence" value="ECO:0007669"/>
    <property type="project" value="InterPro"/>
</dbReference>
<dbReference type="PANTHER" id="PTHR10414:SF37">
    <property type="entry name" value="BB IN A BOXCAR, ISOFORM C"/>
    <property type="match status" value="1"/>
</dbReference>
<evidence type="ECO:0000313" key="8">
    <source>
        <dbReference type="EMBL" id="SBT38379.1"/>
    </source>
</evidence>
<evidence type="ECO:0000256" key="3">
    <source>
        <dbReference type="ARBA" id="ARBA00022679"/>
    </source>
</evidence>
<evidence type="ECO:0000256" key="1">
    <source>
        <dbReference type="ARBA" id="ARBA00004370"/>
    </source>
</evidence>
<feature type="transmembrane region" description="Helical" evidence="6">
    <location>
        <begin position="188"/>
        <end position="214"/>
    </location>
</feature>
<feature type="transmembrane region" description="Helical" evidence="6">
    <location>
        <begin position="289"/>
        <end position="308"/>
    </location>
</feature>
<keyword evidence="3 5" id="KW-0808">Transferase</keyword>
<dbReference type="Proteomes" id="UP000078555">
    <property type="component" value="Unassembled WGS sequence"/>
</dbReference>
<dbReference type="Proteomes" id="UP000078550">
    <property type="component" value="Unassembled WGS sequence"/>
</dbReference>
<feature type="transmembrane region" description="Helical" evidence="6">
    <location>
        <begin position="234"/>
        <end position="252"/>
    </location>
</feature>
<dbReference type="GO" id="GO:0016020">
    <property type="term" value="C:membrane"/>
    <property type="evidence" value="ECO:0007669"/>
    <property type="project" value="UniProtKB-SubCell"/>
</dbReference>
<reference evidence="9 10" key="2">
    <citation type="submission" date="2016-05" db="EMBL/GenBank/DDBJ databases">
        <authorList>
            <person name="Naeem Raeece"/>
        </authorList>
    </citation>
    <scope>NUCLEOTIDE SEQUENCE [LARGE SCALE GENOMIC DNA]</scope>
</reference>
<keyword evidence="4 6" id="KW-0472">Membrane</keyword>
<evidence type="ECO:0000313" key="9">
    <source>
        <dbReference type="Proteomes" id="UP000078550"/>
    </source>
</evidence>
<evidence type="ECO:0000256" key="6">
    <source>
        <dbReference type="SAM" id="Phobius"/>
    </source>
</evidence>
<gene>
    <name evidence="7" type="ORF">POVWA1_036370</name>
    <name evidence="8" type="ORF">POVWA2_035670</name>
</gene>
<dbReference type="EMBL" id="FLRD01000106">
    <property type="protein sequence ID" value="SBT37671.1"/>
    <property type="molecule type" value="Genomic_DNA"/>
</dbReference>
<reference evidence="8" key="1">
    <citation type="submission" date="2016-05" db="EMBL/GenBank/DDBJ databases">
        <authorList>
            <person name="Lavstsen T."/>
            <person name="Jespersen J.S."/>
        </authorList>
    </citation>
    <scope>NUCLEOTIDE SEQUENCE [LARGE SCALE GENOMIC DNA]</scope>
</reference>
<protein>
    <submittedName>
        <fullName evidence="8">Choline/ethanolaminephosphotransferase, putative (CEPT)</fullName>
    </submittedName>
</protein>
<evidence type="ECO:0000313" key="7">
    <source>
        <dbReference type="EMBL" id="SBT37671.1"/>
    </source>
</evidence>
<keyword evidence="6" id="KW-1133">Transmembrane helix</keyword>
<dbReference type="EMBL" id="FLRE01000137">
    <property type="protein sequence ID" value="SBT38379.1"/>
    <property type="molecule type" value="Genomic_DNA"/>
</dbReference>
<comment type="similarity">
    <text evidence="2 5">Belongs to the CDP-alcohol phosphatidyltransferase class-I family.</text>
</comment>
<organism evidence="8 9">
    <name type="scientific">Plasmodium ovale wallikeri</name>
    <dbReference type="NCBI Taxonomy" id="864142"/>
    <lineage>
        <taxon>Eukaryota</taxon>
        <taxon>Sar</taxon>
        <taxon>Alveolata</taxon>
        <taxon>Apicomplexa</taxon>
        <taxon>Aconoidasida</taxon>
        <taxon>Haemosporida</taxon>
        <taxon>Plasmodiidae</taxon>
        <taxon>Plasmodium</taxon>
        <taxon>Plasmodium (Plasmodium)</taxon>
    </lineage>
</organism>
<sequence>MGIFLKLNKSVYSNCKSYVYKSGGNSLLDNIFDAYWNLCVKLVPKSITANFLTLLGFLCSTVAFFLMYIFDVSNKKYDCVFIYIGVFLFLYATFDALDGKHARRTNTSSPLGQLFDHGCDAITTTLFIFIIGRVADMQKGLLFFVLMSIVHLQMYMFSVITCCIIRGIKGMGFFQKTTVKDLLPATMHALFGKAVLNVAIVNILIILVFFFLMLSVARSSYLGVQTAKKKKKEATLQLSVVYLFLFVQYYFYQSTLTAKNELLCYTIIALYSAFYTLHMNLSTILKIKMDYFPIPVIFYYIVITFLFIKRKTNHHFFKLPVFNENYILYYLLAFGIIYLFDYSHTVITNICKELNITFMFSKKKKR</sequence>
<evidence type="ECO:0000256" key="4">
    <source>
        <dbReference type="ARBA" id="ARBA00023136"/>
    </source>
</evidence>
<dbReference type="PANTHER" id="PTHR10414">
    <property type="entry name" value="ETHANOLAMINEPHOSPHOTRANSFERASE"/>
    <property type="match status" value="1"/>
</dbReference>
<feature type="transmembrane region" description="Helical" evidence="6">
    <location>
        <begin position="51"/>
        <end position="70"/>
    </location>
</feature>
<name>A0A1A8Z3J2_PLAOA</name>